<dbReference type="Gene3D" id="3.40.50.2000">
    <property type="entry name" value="Glycogen Phosphorylase B"/>
    <property type="match status" value="2"/>
</dbReference>
<name>A0A2V1IMI3_9BACT</name>
<dbReference type="EMBL" id="PUEC01000043">
    <property type="protein sequence ID" value="PWB00420.1"/>
    <property type="molecule type" value="Genomic_DNA"/>
</dbReference>
<dbReference type="SUPFAM" id="SSF53756">
    <property type="entry name" value="UDP-Glycosyltransferase/glycogen phosphorylase"/>
    <property type="match status" value="1"/>
</dbReference>
<evidence type="ECO:0000313" key="3">
    <source>
        <dbReference type="EMBL" id="PWB00420.1"/>
    </source>
</evidence>
<accession>A0A2V1IMI3</accession>
<sequence>MKILHTIEGLGAKFGGIATCTYDLLNAMQNPIDSVRILSPDLRDKNDTNLGTDAKWAMTYSNDGIGPFNYSPNLKKILYSTEYDIYHANGMWQYIVHETCKCARSKLKPYVLTPHGMLYPETMRRSYWKKWPLLKLWFNNDILRATCIHATCETEMIHLRELGYRGSIALIGNPVPVNAEITKIFEDRANNNSLMQNAQTRKLGFLGRLHPRKNCEALLKAVALRPDANISVSILGSGDKNYARYLVDMSQYLGITNKVEFCGFVSGRTKYDKLAELSALFVPSDMENFGMIVPEALLVGTPVMASQGTPWKSLNEHHCGWWTENSSESIASVIDKICATSPQELFEMGRRGREMVLENFEANKVAKKMLNMYKWLLLGGVKPDFIYEN</sequence>
<dbReference type="PANTHER" id="PTHR45947">
    <property type="entry name" value="SULFOQUINOVOSYL TRANSFERASE SQD2"/>
    <property type="match status" value="1"/>
</dbReference>
<dbReference type="Pfam" id="PF13439">
    <property type="entry name" value="Glyco_transf_4"/>
    <property type="match status" value="1"/>
</dbReference>
<dbReference type="InterPro" id="IPR028098">
    <property type="entry name" value="Glyco_trans_4-like_N"/>
</dbReference>
<reference evidence="4" key="1">
    <citation type="submission" date="2018-02" db="EMBL/GenBank/DDBJ databases">
        <authorList>
            <person name="Clavel T."/>
            <person name="Strowig T."/>
        </authorList>
    </citation>
    <scope>NUCLEOTIDE SEQUENCE [LARGE SCALE GENOMIC DNA]</scope>
    <source>
        <strain evidence="4">DSM 103720</strain>
    </source>
</reference>
<gene>
    <name evidence="3" type="ORF">C5O23_12850</name>
</gene>
<proteinExistence type="predicted"/>
<dbReference type="PANTHER" id="PTHR45947:SF3">
    <property type="entry name" value="SULFOQUINOVOSYL TRANSFERASE SQD2"/>
    <property type="match status" value="1"/>
</dbReference>
<evidence type="ECO:0000259" key="2">
    <source>
        <dbReference type="Pfam" id="PF13439"/>
    </source>
</evidence>
<protein>
    <submittedName>
        <fullName evidence="3">Glycosyl transferase family 1</fullName>
    </submittedName>
</protein>
<keyword evidence="4" id="KW-1185">Reference proteome</keyword>
<feature type="domain" description="Glycosyl transferase family 1" evidence="1">
    <location>
        <begin position="196"/>
        <end position="350"/>
    </location>
</feature>
<dbReference type="Pfam" id="PF00534">
    <property type="entry name" value="Glycos_transf_1"/>
    <property type="match status" value="1"/>
</dbReference>
<dbReference type="Proteomes" id="UP000244905">
    <property type="component" value="Unassembled WGS sequence"/>
</dbReference>
<evidence type="ECO:0000313" key="4">
    <source>
        <dbReference type="Proteomes" id="UP000244905"/>
    </source>
</evidence>
<comment type="caution">
    <text evidence="3">The sequence shown here is derived from an EMBL/GenBank/DDBJ whole genome shotgun (WGS) entry which is preliminary data.</text>
</comment>
<feature type="domain" description="Glycosyltransferase subfamily 4-like N-terminal" evidence="2">
    <location>
        <begin position="14"/>
        <end position="177"/>
    </location>
</feature>
<dbReference type="RefSeq" id="WP_107033339.1">
    <property type="nucleotide sequence ID" value="NZ_CAQURQ010000022.1"/>
</dbReference>
<dbReference type="GeneID" id="82527210"/>
<dbReference type="AlphaFoldDB" id="A0A2V1IMI3"/>
<dbReference type="InterPro" id="IPR050194">
    <property type="entry name" value="Glycosyltransferase_grp1"/>
</dbReference>
<organism evidence="3 4">
    <name type="scientific">Duncaniella muris</name>
    <dbReference type="NCBI Taxonomy" id="2094150"/>
    <lineage>
        <taxon>Bacteria</taxon>
        <taxon>Pseudomonadati</taxon>
        <taxon>Bacteroidota</taxon>
        <taxon>Bacteroidia</taxon>
        <taxon>Bacteroidales</taxon>
        <taxon>Muribaculaceae</taxon>
        <taxon>Duncaniella</taxon>
    </lineage>
</organism>
<dbReference type="GO" id="GO:0016757">
    <property type="term" value="F:glycosyltransferase activity"/>
    <property type="evidence" value="ECO:0007669"/>
    <property type="project" value="InterPro"/>
</dbReference>
<evidence type="ECO:0000259" key="1">
    <source>
        <dbReference type="Pfam" id="PF00534"/>
    </source>
</evidence>
<dbReference type="InterPro" id="IPR001296">
    <property type="entry name" value="Glyco_trans_1"/>
</dbReference>
<keyword evidence="3" id="KW-0808">Transferase</keyword>